<sequence length="102" mass="11721">MAGLQQYYFFPTDFFYPRPQPSTSTLETSSVQQNVVPLQTIKEETKKNNQKQRMIIAPPPSHALVLTPKEKGQSFFDKKLSTHSTKILSWDVSTKEDEGRVF</sequence>
<gene>
    <name evidence="1" type="ORF">VNO78_02628</name>
</gene>
<comment type="caution">
    <text evidence="1">The sequence shown here is derived from an EMBL/GenBank/DDBJ whole genome shotgun (WGS) entry which is preliminary data.</text>
</comment>
<dbReference type="EMBL" id="JAYMYS010000001">
    <property type="protein sequence ID" value="KAK7411196.1"/>
    <property type="molecule type" value="Genomic_DNA"/>
</dbReference>
<dbReference type="Proteomes" id="UP001386955">
    <property type="component" value="Unassembled WGS sequence"/>
</dbReference>
<dbReference type="PANTHER" id="PTHR38223:SF1">
    <property type="match status" value="1"/>
</dbReference>
<evidence type="ECO:0000313" key="1">
    <source>
        <dbReference type="EMBL" id="KAK7411196.1"/>
    </source>
</evidence>
<dbReference type="AlphaFoldDB" id="A0AAN9XV72"/>
<proteinExistence type="predicted"/>
<reference evidence="1 2" key="1">
    <citation type="submission" date="2024-01" db="EMBL/GenBank/DDBJ databases">
        <title>The genomes of 5 underutilized Papilionoideae crops provide insights into root nodulation and disease resistanc.</title>
        <authorList>
            <person name="Jiang F."/>
        </authorList>
    </citation>
    <scope>NUCLEOTIDE SEQUENCE [LARGE SCALE GENOMIC DNA]</scope>
    <source>
        <strain evidence="1">DUOXIRENSHENG_FW03</strain>
        <tissue evidence="1">Leaves</tissue>
    </source>
</reference>
<accession>A0AAN9XV72</accession>
<name>A0AAN9XV72_PSOTE</name>
<keyword evidence="2" id="KW-1185">Reference proteome</keyword>
<evidence type="ECO:0000313" key="2">
    <source>
        <dbReference type="Proteomes" id="UP001386955"/>
    </source>
</evidence>
<organism evidence="1 2">
    <name type="scientific">Psophocarpus tetragonolobus</name>
    <name type="common">Winged bean</name>
    <name type="synonym">Dolichos tetragonolobus</name>
    <dbReference type="NCBI Taxonomy" id="3891"/>
    <lineage>
        <taxon>Eukaryota</taxon>
        <taxon>Viridiplantae</taxon>
        <taxon>Streptophyta</taxon>
        <taxon>Embryophyta</taxon>
        <taxon>Tracheophyta</taxon>
        <taxon>Spermatophyta</taxon>
        <taxon>Magnoliopsida</taxon>
        <taxon>eudicotyledons</taxon>
        <taxon>Gunneridae</taxon>
        <taxon>Pentapetalae</taxon>
        <taxon>rosids</taxon>
        <taxon>fabids</taxon>
        <taxon>Fabales</taxon>
        <taxon>Fabaceae</taxon>
        <taxon>Papilionoideae</taxon>
        <taxon>50 kb inversion clade</taxon>
        <taxon>NPAAA clade</taxon>
        <taxon>indigoferoid/millettioid clade</taxon>
        <taxon>Phaseoleae</taxon>
        <taxon>Psophocarpus</taxon>
    </lineage>
</organism>
<dbReference type="PANTHER" id="PTHR38223">
    <property type="match status" value="1"/>
</dbReference>
<protein>
    <submittedName>
        <fullName evidence="1">Uncharacterized protein</fullName>
    </submittedName>
</protein>